<evidence type="ECO:0000313" key="2">
    <source>
        <dbReference type="Proteomes" id="UP000663850"/>
    </source>
</evidence>
<evidence type="ECO:0000313" key="1">
    <source>
        <dbReference type="EMBL" id="CAE6470005.1"/>
    </source>
</evidence>
<protein>
    <submittedName>
        <fullName evidence="1">Uncharacterized protein</fullName>
    </submittedName>
</protein>
<organism evidence="1 2">
    <name type="scientific">Rhizoctonia solani</name>
    <dbReference type="NCBI Taxonomy" id="456999"/>
    <lineage>
        <taxon>Eukaryota</taxon>
        <taxon>Fungi</taxon>
        <taxon>Dikarya</taxon>
        <taxon>Basidiomycota</taxon>
        <taxon>Agaricomycotina</taxon>
        <taxon>Agaricomycetes</taxon>
        <taxon>Cantharellales</taxon>
        <taxon>Ceratobasidiaceae</taxon>
        <taxon>Rhizoctonia</taxon>
    </lineage>
</organism>
<dbReference type="EMBL" id="CAJMWZ010003131">
    <property type="protein sequence ID" value="CAE6470005.1"/>
    <property type="molecule type" value="Genomic_DNA"/>
</dbReference>
<accession>A0A8H3BY47</accession>
<comment type="caution">
    <text evidence="1">The sequence shown here is derived from an EMBL/GenBank/DDBJ whole genome shotgun (WGS) entry which is preliminary data.</text>
</comment>
<dbReference type="Proteomes" id="UP000663850">
    <property type="component" value="Unassembled WGS sequence"/>
</dbReference>
<gene>
    <name evidence="1" type="ORF">RDB_LOCUS60409</name>
</gene>
<sequence>MLARQEEVETMVISTMHFNLLITSGLLLAATGFVMTAPAGDHAIEGDLSSRATSGSQLYGCTGRNFGGHCETTPNGQTGVCTATTGMFHDNLISVRAVRYGAYLYQGDGCTGPSIWVDTEGWGNIGATMYKSWYTPTPCLPPRCSVAA</sequence>
<dbReference type="AlphaFoldDB" id="A0A8H3BY47"/>
<reference evidence="1" key="1">
    <citation type="submission" date="2021-01" db="EMBL/GenBank/DDBJ databases">
        <authorList>
            <person name="Kaushik A."/>
        </authorList>
    </citation>
    <scope>NUCLEOTIDE SEQUENCE</scope>
    <source>
        <strain evidence="1">Type strain: AG8-Rh-89/</strain>
    </source>
</reference>
<proteinExistence type="predicted"/>
<name>A0A8H3BY47_9AGAM</name>